<dbReference type="InterPro" id="IPR003593">
    <property type="entry name" value="AAA+_ATPase"/>
</dbReference>
<dbReference type="SMART" id="SM00382">
    <property type="entry name" value="AAA"/>
    <property type="match status" value="1"/>
</dbReference>
<protein>
    <submittedName>
        <fullName evidence="2">MoxR family ATPase</fullName>
    </submittedName>
</protein>
<sequence length="324" mass="37269">MTGWQRLEFTGNFNYQMENPHPDSPTKPEPYVVSPQLKKAVNLAIYLRRPLLLEGDAGCGKTRLASAVAYELGIPLYRWDIRSTTKAQDGLYEYDAILRLHDVQTQKVAPVELVNETETDDGEKEVRINRNPANAKHYRKFGALGKAFRLQDSPAVVLIDEIDKADLDFPNDLLAVLDEPWEFKIKETGETVTAREKPITIITSNKEKGNLPAPFLRRCLYHYLDFPNNPEQLQEIVDKHYQLSGETPPSSDLVTIAINRFLHVWNEGGLFKKPGTSEFLDWLKALHTFDSKPYNPKQLEKDQLLPYRELLFKLQQDWKKYAKA</sequence>
<feature type="domain" description="AAA+ ATPase" evidence="1">
    <location>
        <begin position="47"/>
        <end position="226"/>
    </location>
</feature>
<dbReference type="AlphaFoldDB" id="A0AAE3GXD5"/>
<evidence type="ECO:0000313" key="3">
    <source>
        <dbReference type="Proteomes" id="UP001204953"/>
    </source>
</evidence>
<dbReference type="InterPro" id="IPR003959">
    <property type="entry name" value="ATPase_AAA_core"/>
</dbReference>
<dbReference type="EMBL" id="JAMZMM010000193">
    <property type="protein sequence ID" value="MCP2730372.1"/>
    <property type="molecule type" value="Genomic_DNA"/>
</dbReference>
<dbReference type="GO" id="GO:0005524">
    <property type="term" value="F:ATP binding"/>
    <property type="evidence" value="ECO:0007669"/>
    <property type="project" value="InterPro"/>
</dbReference>
<dbReference type="Proteomes" id="UP001204953">
    <property type="component" value="Unassembled WGS sequence"/>
</dbReference>
<dbReference type="SUPFAM" id="SSF52540">
    <property type="entry name" value="P-loop containing nucleoside triphosphate hydrolases"/>
    <property type="match status" value="1"/>
</dbReference>
<dbReference type="InterPro" id="IPR050764">
    <property type="entry name" value="CbbQ/NirQ/NorQ/GpvN"/>
</dbReference>
<dbReference type="Gene3D" id="3.40.50.300">
    <property type="entry name" value="P-loop containing nucleotide triphosphate hydrolases"/>
    <property type="match status" value="1"/>
</dbReference>
<keyword evidence="3" id="KW-1185">Reference proteome</keyword>
<evidence type="ECO:0000313" key="2">
    <source>
        <dbReference type="EMBL" id="MCP2730372.1"/>
    </source>
</evidence>
<evidence type="ECO:0000259" key="1">
    <source>
        <dbReference type="SMART" id="SM00382"/>
    </source>
</evidence>
<dbReference type="PANTHER" id="PTHR42759">
    <property type="entry name" value="MOXR FAMILY PROTEIN"/>
    <property type="match status" value="1"/>
</dbReference>
<organism evidence="2 3">
    <name type="scientific">Limnofasciculus baicalensis BBK-W-15</name>
    <dbReference type="NCBI Taxonomy" id="2699891"/>
    <lineage>
        <taxon>Bacteria</taxon>
        <taxon>Bacillati</taxon>
        <taxon>Cyanobacteriota</taxon>
        <taxon>Cyanophyceae</taxon>
        <taxon>Coleofasciculales</taxon>
        <taxon>Coleofasciculaceae</taxon>
        <taxon>Limnofasciculus</taxon>
        <taxon>Limnofasciculus baicalensis</taxon>
    </lineage>
</organism>
<dbReference type="Pfam" id="PF00004">
    <property type="entry name" value="AAA"/>
    <property type="match status" value="1"/>
</dbReference>
<dbReference type="RefSeq" id="WP_254013131.1">
    <property type="nucleotide sequence ID" value="NZ_JAMZMM010000193.1"/>
</dbReference>
<gene>
    <name evidence="2" type="ORF">NJ959_18225</name>
</gene>
<dbReference type="PANTHER" id="PTHR42759:SF6">
    <property type="entry name" value="REGULATORY PROTEIN-RELATED"/>
    <property type="match status" value="1"/>
</dbReference>
<accession>A0AAE3GXD5</accession>
<comment type="caution">
    <text evidence="2">The sequence shown here is derived from an EMBL/GenBank/DDBJ whole genome shotgun (WGS) entry which is preliminary data.</text>
</comment>
<proteinExistence type="predicted"/>
<reference evidence="2" key="1">
    <citation type="submission" date="2022-06" db="EMBL/GenBank/DDBJ databases">
        <title>New cyanobacteria of genus Symplocastrum in benthos of Lake Baikal.</title>
        <authorList>
            <person name="Sorokovikova E."/>
            <person name="Tikhonova I."/>
            <person name="Krasnopeev A."/>
            <person name="Evseev P."/>
            <person name="Gladkikh A."/>
            <person name="Belykh O."/>
        </authorList>
    </citation>
    <scope>NUCLEOTIDE SEQUENCE</scope>
    <source>
        <strain evidence="2">BBK-W-15</strain>
    </source>
</reference>
<name>A0AAE3GXD5_9CYAN</name>
<dbReference type="InterPro" id="IPR027417">
    <property type="entry name" value="P-loop_NTPase"/>
</dbReference>
<dbReference type="GO" id="GO:0016887">
    <property type="term" value="F:ATP hydrolysis activity"/>
    <property type="evidence" value="ECO:0007669"/>
    <property type="project" value="InterPro"/>
</dbReference>